<proteinExistence type="predicted"/>
<name>A0A366K8T2_9BIFI</name>
<protein>
    <submittedName>
        <fullName evidence="1">Uncharacterized protein</fullName>
    </submittedName>
</protein>
<dbReference type="EMBL" id="PDCG01000002">
    <property type="protein sequence ID" value="RBP98145.1"/>
    <property type="molecule type" value="Genomic_DNA"/>
</dbReference>
<evidence type="ECO:0000313" key="2">
    <source>
        <dbReference type="Proteomes" id="UP000252530"/>
    </source>
</evidence>
<dbReference type="AlphaFoldDB" id="A0A366K8T2"/>
<sequence>MLMMVWCHPGSWDSSRRSSLMSTAMAWAQLAVAPAMIPARPTAPVPKMIRLQPACGAGEFRIVPEPVMKPHPRGQES</sequence>
<evidence type="ECO:0000313" key="1">
    <source>
        <dbReference type="EMBL" id="RBP98145.1"/>
    </source>
</evidence>
<comment type="caution">
    <text evidence="1">The sequence shown here is derived from an EMBL/GenBank/DDBJ whole genome shotgun (WGS) entry which is preliminary data.</text>
</comment>
<gene>
    <name evidence="1" type="ORF">CRD60_03070</name>
</gene>
<dbReference type="Proteomes" id="UP000252530">
    <property type="component" value="Unassembled WGS sequence"/>
</dbReference>
<accession>A0A366K8T2</accession>
<reference evidence="1 2" key="1">
    <citation type="submission" date="2017-10" db="EMBL/GenBank/DDBJ databases">
        <title>Bifidobacterium xylocopum sp. nov. and Bifidobacterium aemilianum sp. nov., from the carpenter bee (Xylocopa violacea) digestive tract.</title>
        <authorList>
            <person name="Alberoni D."/>
            <person name="Baffoni L."/>
            <person name="Di Gioia D."/>
            <person name="Gaggia F."/>
            <person name="Biavati B."/>
        </authorList>
    </citation>
    <scope>NUCLEOTIDE SEQUENCE [LARGE SCALE GENOMIC DNA]</scope>
    <source>
        <strain evidence="1 2">XV10</strain>
    </source>
</reference>
<keyword evidence="2" id="KW-1185">Reference proteome</keyword>
<organism evidence="1 2">
    <name type="scientific">Bifidobacterium aemilianum</name>
    <dbReference type="NCBI Taxonomy" id="2493120"/>
    <lineage>
        <taxon>Bacteria</taxon>
        <taxon>Bacillati</taxon>
        <taxon>Actinomycetota</taxon>
        <taxon>Actinomycetes</taxon>
        <taxon>Bifidobacteriales</taxon>
        <taxon>Bifidobacteriaceae</taxon>
        <taxon>Bifidobacterium</taxon>
    </lineage>
</organism>